<feature type="transmembrane region" description="Helical" evidence="7">
    <location>
        <begin position="265"/>
        <end position="290"/>
    </location>
</feature>
<comment type="subcellular location">
    <subcellularLocation>
        <location evidence="1">Membrane</location>
        <topology evidence="1">Multi-pass membrane protein</topology>
    </subcellularLocation>
</comment>
<evidence type="ECO:0000313" key="11">
    <source>
        <dbReference type="EMBL" id="PWZ05609.1"/>
    </source>
</evidence>
<evidence type="ECO:0000256" key="5">
    <source>
        <dbReference type="ARBA" id="ARBA00023136"/>
    </source>
</evidence>
<feature type="transmembrane region" description="Helical" evidence="7">
    <location>
        <begin position="705"/>
        <end position="730"/>
    </location>
</feature>
<dbReference type="PANTHER" id="PTHR21229">
    <property type="entry name" value="LUNG SEVEN TRANSMEMBRANE RECEPTOR"/>
    <property type="match status" value="1"/>
</dbReference>
<feature type="region of interest" description="Disordered" evidence="6">
    <location>
        <begin position="392"/>
        <end position="431"/>
    </location>
</feature>
<feature type="transmembrane region" description="Helical" evidence="7">
    <location>
        <begin position="846"/>
        <end position="866"/>
    </location>
</feature>
<evidence type="ECO:0000259" key="9">
    <source>
        <dbReference type="Pfam" id="PF06814"/>
    </source>
</evidence>
<evidence type="ECO:0000256" key="8">
    <source>
        <dbReference type="SAM" id="SignalP"/>
    </source>
</evidence>
<dbReference type="AlphaFoldDB" id="A0A3L6DAM0"/>
<keyword evidence="2 7" id="KW-0812">Transmembrane</keyword>
<accession>A0A3L6DAM0</accession>
<feature type="domain" description="CAND6/7 N-terminal" evidence="10">
    <location>
        <begin position="481"/>
        <end position="618"/>
    </location>
</feature>
<feature type="domain" description="GOST seven transmembrane" evidence="9">
    <location>
        <begin position="197"/>
        <end position="384"/>
    </location>
</feature>
<evidence type="ECO:0000256" key="7">
    <source>
        <dbReference type="SAM" id="Phobius"/>
    </source>
</evidence>
<dbReference type="Pfam" id="PF21904">
    <property type="entry name" value="CAND6-7_N"/>
    <property type="match status" value="2"/>
</dbReference>
<dbReference type="InterPro" id="IPR009637">
    <property type="entry name" value="GPR107/GPR108-like"/>
</dbReference>
<reference evidence="11 12" key="1">
    <citation type="journal article" date="2018" name="Nat. Genet.">
        <title>Extensive intraspecific gene order and gene structural variations between Mo17 and other maize genomes.</title>
        <authorList>
            <person name="Sun S."/>
            <person name="Zhou Y."/>
            <person name="Chen J."/>
            <person name="Shi J."/>
            <person name="Zhao H."/>
            <person name="Zhao H."/>
            <person name="Song W."/>
            <person name="Zhang M."/>
            <person name="Cui Y."/>
            <person name="Dong X."/>
            <person name="Liu H."/>
            <person name="Ma X."/>
            <person name="Jiao Y."/>
            <person name="Wang B."/>
            <person name="Wei X."/>
            <person name="Stein J.C."/>
            <person name="Glaubitz J.C."/>
            <person name="Lu F."/>
            <person name="Yu G."/>
            <person name="Liang C."/>
            <person name="Fengler K."/>
            <person name="Li B."/>
            <person name="Rafalski A."/>
            <person name="Schnable P.S."/>
            <person name="Ware D.H."/>
            <person name="Buckler E.S."/>
            <person name="Lai J."/>
        </authorList>
    </citation>
    <scope>NUCLEOTIDE SEQUENCE [LARGE SCALE GENOMIC DNA]</scope>
    <source>
        <strain evidence="12">cv. Missouri 17</strain>
        <tissue evidence="11">Seedling</tissue>
    </source>
</reference>
<feature type="transmembrane region" description="Helical" evidence="7">
    <location>
        <begin position="822"/>
        <end position="840"/>
    </location>
</feature>
<dbReference type="PANTHER" id="PTHR21229:SF22">
    <property type="entry name" value="DBJ|BAA84809.1"/>
    <property type="match status" value="1"/>
</dbReference>
<dbReference type="Pfam" id="PF06814">
    <property type="entry name" value="GOST_TM"/>
    <property type="match status" value="2"/>
</dbReference>
<dbReference type="Proteomes" id="UP000251960">
    <property type="component" value="Chromosome 9"/>
</dbReference>
<protein>
    <submittedName>
        <fullName evidence="11">Protein GPR107</fullName>
    </submittedName>
</protein>
<organism evidence="11 12">
    <name type="scientific">Zea mays</name>
    <name type="common">Maize</name>
    <dbReference type="NCBI Taxonomy" id="4577"/>
    <lineage>
        <taxon>Eukaryota</taxon>
        <taxon>Viridiplantae</taxon>
        <taxon>Streptophyta</taxon>
        <taxon>Embryophyta</taxon>
        <taxon>Tracheophyta</taxon>
        <taxon>Spermatophyta</taxon>
        <taxon>Magnoliopsida</taxon>
        <taxon>Liliopsida</taxon>
        <taxon>Poales</taxon>
        <taxon>Poaceae</taxon>
        <taxon>PACMAD clade</taxon>
        <taxon>Panicoideae</taxon>
        <taxon>Andropogonodae</taxon>
        <taxon>Andropogoneae</taxon>
        <taxon>Tripsacinae</taxon>
        <taxon>Zea</taxon>
    </lineage>
</organism>
<feature type="transmembrane region" description="Helical" evidence="7">
    <location>
        <begin position="666"/>
        <end position="685"/>
    </location>
</feature>
<evidence type="ECO:0000256" key="6">
    <source>
        <dbReference type="SAM" id="MobiDB-lite"/>
    </source>
</evidence>
<feature type="transmembrane region" description="Helical" evidence="7">
    <location>
        <begin position="772"/>
        <end position="794"/>
    </location>
</feature>
<evidence type="ECO:0000256" key="2">
    <source>
        <dbReference type="ARBA" id="ARBA00022692"/>
    </source>
</evidence>
<evidence type="ECO:0000256" key="3">
    <source>
        <dbReference type="ARBA" id="ARBA00022729"/>
    </source>
</evidence>
<evidence type="ECO:0000259" key="10">
    <source>
        <dbReference type="Pfam" id="PF21904"/>
    </source>
</evidence>
<feature type="transmembrane region" description="Helical" evidence="7">
    <location>
        <begin position="226"/>
        <end position="245"/>
    </location>
</feature>
<feature type="domain" description="CAND6/7 N-terminal" evidence="10">
    <location>
        <begin position="41"/>
        <end position="178"/>
    </location>
</feature>
<dbReference type="InterPro" id="IPR054103">
    <property type="entry name" value="CAND6-7_N"/>
</dbReference>
<dbReference type="InterPro" id="IPR053937">
    <property type="entry name" value="GOST_TM"/>
</dbReference>
<keyword evidence="4 7" id="KW-1133">Transmembrane helix</keyword>
<feature type="transmembrane region" description="Helical" evidence="7">
    <location>
        <begin position="639"/>
        <end position="659"/>
    </location>
</feature>
<feature type="domain" description="GOST seven transmembrane" evidence="9">
    <location>
        <begin position="637"/>
        <end position="877"/>
    </location>
</feature>
<evidence type="ECO:0000256" key="1">
    <source>
        <dbReference type="ARBA" id="ARBA00004141"/>
    </source>
</evidence>
<dbReference type="GO" id="GO:0016020">
    <property type="term" value="C:membrane"/>
    <property type="evidence" value="ECO:0007669"/>
    <property type="project" value="UniProtKB-SubCell"/>
</dbReference>
<dbReference type="EMBL" id="NCVQ01000010">
    <property type="protein sequence ID" value="PWZ05609.1"/>
    <property type="molecule type" value="Genomic_DNA"/>
</dbReference>
<evidence type="ECO:0000313" key="12">
    <source>
        <dbReference type="Proteomes" id="UP000251960"/>
    </source>
</evidence>
<feature type="compositionally biased region" description="Pro residues" evidence="6">
    <location>
        <begin position="393"/>
        <end position="431"/>
    </location>
</feature>
<feature type="transmembrane region" description="Helical" evidence="7">
    <location>
        <begin position="332"/>
        <end position="354"/>
    </location>
</feature>
<keyword evidence="3 8" id="KW-0732">Signal</keyword>
<gene>
    <name evidence="11" type="primary">Gpr107_7</name>
    <name evidence="11" type="ORF">Zm00014a_014414</name>
</gene>
<keyword evidence="5 7" id="KW-0472">Membrane</keyword>
<comment type="caution">
    <text evidence="11">The sequence shown here is derived from an EMBL/GenBank/DDBJ whole genome shotgun (WGS) entry which is preliminary data.</text>
</comment>
<proteinExistence type="predicted"/>
<evidence type="ECO:0000256" key="4">
    <source>
        <dbReference type="ARBA" id="ARBA00022989"/>
    </source>
</evidence>
<feature type="signal peptide" evidence="8">
    <location>
        <begin position="1"/>
        <end position="35"/>
    </location>
</feature>
<feature type="transmembrane region" description="Helical" evidence="7">
    <location>
        <begin position="199"/>
        <end position="219"/>
    </location>
</feature>
<sequence length="902" mass="99013">MAASSSPRAAGLRGPSLTVLLFLVAAMVSVPPAAAEIRETAIRADPRSIIPLDEFGFSHSGVLELNVSGIAFDPQASAELDLSKLGFFLSTLDAWVHVLRQLQDLDVTCALQSQLVKLAFSFDRLRPPSNPAGIEVARSSSFSTAFRVSEPGQYTLVFANCLGGGLKVDMDIRSAMYNIDPATGERQYLSAGASALPSLYFLSCLAYAGLAAAWVSILLRKRAAVFRIHYFMLAVLVLKALNLLAEAEGKSCIERTGTTHGWDVLFYIFSFLKGISLFTLIVLIGTGWSFLKPYLADREKKVLMAVIPLQVVANIAQVVIDESGPYARDWVTWKQIFLLVDVICCCAVLFPIVWSIKNLREAARSDGKAAVNLMKLTLFRQYYQRVRRIYRPTTPPPFGPSPRAARPPSPNPKSNPPATAPPPPIVPTRSPPPPIAAAPIMAASSSPRAAGLRGPSLTVLLFLVAAMVSVPPAAAEIRETAIRADPRSIIPLDEFGFSHSGVLELNVSGIAFDPQASAELDLSQLGFFLSTLDAWVHVLRQLQDLDVTCALQSELVKLAFSFDRLRPPSNPAGVEVARSSSFSTAFRVSEPGQYTLVFANCLGGGLKVDMDVRSAMYNVDPATGERQYLSAGASALPSFYFLFCLAYAGLAAAWVSILLRKRAAVFRIHYFMLAVLVLKALNLLAEAEDKSCIERTGTAHGWDVLFYIFSFLKGISLFTLIVLIGTGWSFLKPYLADREKKVLMAVIPLQVVANIAQVVIDESGPYARDWVTWKQIFLLVDVICCCAVLFPIVWSIKNLREAARSDGKAAVNLMKLTLFRQYYVVVICYIYFTRVVVYALQTITSYRYLWTSVVAGELATLAFYVFTGYKFRPEVHNPYFAIDDEEEEAAAEALKLDDEFEL</sequence>
<feature type="chain" id="PRO_5018158650" evidence="8">
    <location>
        <begin position="36"/>
        <end position="902"/>
    </location>
</feature>
<name>A0A3L6DAM0_MAIZE</name>
<dbReference type="ExpressionAtlas" id="A0A3L6DAM0">
    <property type="expression patterns" value="baseline and differential"/>
</dbReference>